<name>A0ABQ1IDU3_9PROT</name>
<comment type="caution">
    <text evidence="10">The sequence shown here is derived from an EMBL/GenBank/DDBJ whole genome shotgun (WGS) entry which is preliminary data.</text>
</comment>
<reference evidence="11" key="1">
    <citation type="journal article" date="2019" name="Int. J. Syst. Evol. Microbiol.">
        <title>The Global Catalogue of Microorganisms (GCM) 10K type strain sequencing project: providing services to taxonomists for standard genome sequencing and annotation.</title>
        <authorList>
            <consortium name="The Broad Institute Genomics Platform"/>
            <consortium name="The Broad Institute Genome Sequencing Center for Infectious Disease"/>
            <person name="Wu L."/>
            <person name="Ma J."/>
        </authorList>
    </citation>
    <scope>NUCLEOTIDE SEQUENCE [LARGE SCALE GENOMIC DNA]</scope>
    <source>
        <strain evidence="11">CGMCC 1.10188</strain>
    </source>
</reference>
<dbReference type="Gene3D" id="1.10.10.60">
    <property type="entry name" value="Homeodomain-like"/>
    <property type="match status" value="1"/>
</dbReference>
<dbReference type="Gene3D" id="3.30.160.70">
    <property type="entry name" value="Methylated DNA-protein cysteine methyltransferase domain"/>
    <property type="match status" value="1"/>
</dbReference>
<keyword evidence="2" id="KW-0489">Methyltransferase</keyword>
<keyword evidence="3" id="KW-0808">Transferase</keyword>
<evidence type="ECO:0000256" key="7">
    <source>
        <dbReference type="ARBA" id="ARBA00049348"/>
    </source>
</evidence>
<feature type="region of interest" description="Disordered" evidence="8">
    <location>
        <begin position="377"/>
        <end position="423"/>
    </location>
</feature>
<organism evidence="10 11">
    <name type="scientific">Tistrella bauzanensis</name>
    <dbReference type="NCBI Taxonomy" id="657419"/>
    <lineage>
        <taxon>Bacteria</taxon>
        <taxon>Pseudomonadati</taxon>
        <taxon>Pseudomonadota</taxon>
        <taxon>Alphaproteobacteria</taxon>
        <taxon>Geminicoccales</taxon>
        <taxon>Geminicoccaceae</taxon>
        <taxon>Tistrella</taxon>
    </lineage>
</organism>
<keyword evidence="11" id="KW-1185">Reference proteome</keyword>
<dbReference type="InterPro" id="IPR035451">
    <property type="entry name" value="Ada-like_dom_sf"/>
</dbReference>
<feature type="compositionally biased region" description="Low complexity" evidence="8">
    <location>
        <begin position="383"/>
        <end position="401"/>
    </location>
</feature>
<dbReference type="SUPFAM" id="SSF57884">
    <property type="entry name" value="Ada DNA repair protein, N-terminal domain (N-Ada 10)"/>
    <property type="match status" value="1"/>
</dbReference>
<dbReference type="Pfam" id="PF12833">
    <property type="entry name" value="HTH_18"/>
    <property type="match status" value="1"/>
</dbReference>
<evidence type="ECO:0000256" key="5">
    <source>
        <dbReference type="ARBA" id="ARBA00023159"/>
    </source>
</evidence>
<dbReference type="Pfam" id="PF02805">
    <property type="entry name" value="Ada_Zn_binding"/>
    <property type="match status" value="1"/>
</dbReference>
<dbReference type="SUPFAM" id="SSF53155">
    <property type="entry name" value="Methylated DNA-protein cysteine methyltransferase domain"/>
    <property type="match status" value="1"/>
</dbReference>
<comment type="catalytic activity">
    <reaction evidence="7">
        <text>a 6-O-methyl-2'-deoxyguanosine in DNA + L-cysteinyl-[protein] = S-methyl-L-cysteinyl-[protein] + a 2'-deoxyguanosine in DNA</text>
        <dbReference type="Rhea" id="RHEA:24000"/>
        <dbReference type="Rhea" id="RHEA-COMP:10131"/>
        <dbReference type="Rhea" id="RHEA-COMP:10132"/>
        <dbReference type="Rhea" id="RHEA-COMP:11367"/>
        <dbReference type="Rhea" id="RHEA-COMP:11368"/>
        <dbReference type="ChEBI" id="CHEBI:29950"/>
        <dbReference type="ChEBI" id="CHEBI:82612"/>
        <dbReference type="ChEBI" id="CHEBI:85445"/>
        <dbReference type="ChEBI" id="CHEBI:85448"/>
        <dbReference type="EC" id="2.1.1.63"/>
    </reaction>
</comment>
<evidence type="ECO:0000256" key="8">
    <source>
        <dbReference type="SAM" id="MobiDB-lite"/>
    </source>
</evidence>
<dbReference type="EMBL" id="BMDZ01000012">
    <property type="protein sequence ID" value="GGB34877.1"/>
    <property type="molecule type" value="Genomic_DNA"/>
</dbReference>
<comment type="catalytic activity">
    <reaction evidence="1">
        <text>a 4-O-methyl-thymidine in DNA + L-cysteinyl-[protein] = a thymidine in DNA + S-methyl-L-cysteinyl-[protein]</text>
        <dbReference type="Rhea" id="RHEA:53428"/>
        <dbReference type="Rhea" id="RHEA-COMP:10131"/>
        <dbReference type="Rhea" id="RHEA-COMP:10132"/>
        <dbReference type="Rhea" id="RHEA-COMP:13555"/>
        <dbReference type="Rhea" id="RHEA-COMP:13556"/>
        <dbReference type="ChEBI" id="CHEBI:29950"/>
        <dbReference type="ChEBI" id="CHEBI:82612"/>
        <dbReference type="ChEBI" id="CHEBI:137386"/>
        <dbReference type="ChEBI" id="CHEBI:137387"/>
        <dbReference type="EC" id="2.1.1.63"/>
    </reaction>
</comment>
<evidence type="ECO:0000256" key="2">
    <source>
        <dbReference type="ARBA" id="ARBA00022603"/>
    </source>
</evidence>
<dbReference type="InterPro" id="IPR036217">
    <property type="entry name" value="MethylDNA_cys_MeTrfase_DNAb"/>
</dbReference>
<dbReference type="InterPro" id="IPR036388">
    <property type="entry name" value="WH-like_DNA-bd_sf"/>
</dbReference>
<feature type="domain" description="HTH araC/xylS-type" evidence="9">
    <location>
        <begin position="107"/>
        <end position="207"/>
    </location>
</feature>
<evidence type="ECO:0000313" key="10">
    <source>
        <dbReference type="EMBL" id="GGB34877.1"/>
    </source>
</evidence>
<dbReference type="SUPFAM" id="SSF46767">
    <property type="entry name" value="Methylated DNA-protein cysteine methyltransferase, C-terminal domain"/>
    <property type="match status" value="1"/>
</dbReference>
<dbReference type="PROSITE" id="PS00374">
    <property type="entry name" value="MGMT"/>
    <property type="match status" value="1"/>
</dbReference>
<evidence type="ECO:0000313" key="11">
    <source>
        <dbReference type="Proteomes" id="UP000603352"/>
    </source>
</evidence>
<dbReference type="Gene3D" id="1.10.10.10">
    <property type="entry name" value="Winged helix-like DNA-binding domain superfamily/Winged helix DNA-binding domain"/>
    <property type="match status" value="1"/>
</dbReference>
<keyword evidence="4" id="KW-0227">DNA damage</keyword>
<evidence type="ECO:0000259" key="9">
    <source>
        <dbReference type="PROSITE" id="PS01124"/>
    </source>
</evidence>
<evidence type="ECO:0000256" key="1">
    <source>
        <dbReference type="ARBA" id="ARBA00001286"/>
    </source>
</evidence>
<dbReference type="PANTHER" id="PTHR10815">
    <property type="entry name" value="METHYLATED-DNA--PROTEIN-CYSTEINE METHYLTRANSFERASE"/>
    <property type="match status" value="1"/>
</dbReference>
<dbReference type="NCBIfam" id="TIGR00589">
    <property type="entry name" value="ogt"/>
    <property type="match status" value="1"/>
</dbReference>
<dbReference type="InterPro" id="IPR014048">
    <property type="entry name" value="MethylDNA_cys_MeTrfase_DNA-bd"/>
</dbReference>
<dbReference type="Gene3D" id="3.40.10.10">
    <property type="entry name" value="DNA Methylphosphotriester Repair Domain"/>
    <property type="match status" value="1"/>
</dbReference>
<dbReference type="RefSeq" id="WP_188576407.1">
    <property type="nucleotide sequence ID" value="NZ_BMDZ01000012.1"/>
</dbReference>
<dbReference type="InterPro" id="IPR036631">
    <property type="entry name" value="MGMT_N_sf"/>
</dbReference>
<proteinExistence type="predicted"/>
<evidence type="ECO:0000256" key="3">
    <source>
        <dbReference type="ARBA" id="ARBA00022679"/>
    </source>
</evidence>
<dbReference type="CDD" id="cd06445">
    <property type="entry name" value="ATase"/>
    <property type="match status" value="1"/>
</dbReference>
<keyword evidence="6" id="KW-0234">DNA repair</keyword>
<dbReference type="PANTHER" id="PTHR10815:SF5">
    <property type="entry name" value="METHYLATED-DNA--PROTEIN-CYSTEINE METHYLTRANSFERASE"/>
    <property type="match status" value="1"/>
</dbReference>
<dbReference type="InterPro" id="IPR004026">
    <property type="entry name" value="Ada_DNA_repair_Zn-bd"/>
</dbReference>
<accession>A0ABQ1IDU3</accession>
<dbReference type="Proteomes" id="UP000603352">
    <property type="component" value="Unassembled WGS sequence"/>
</dbReference>
<sequence length="423" mass="43915">MSDHQIQPSAGPVAADIPQPATAMALAGNQAGDDRLWHIIVTRDRRFADAFRLGVLTTGIYCRPGCPARTPLRQNVRFFADAHAAEAAGFRACKRCAPQPQALGPEQRLVLAAMGAIDRRCEVPGATELASLLGVETRKLARAFGRVLGVAPADMLRGLKRNRFRTALKAGESVTEAVYTAGFGGPARVYDGGAAGLGMAPGRFAAGGGGETVSWRLFDCPHGRLLIAATDRGIAMIAIDPDDAALLRGLGADFPAARLVEADAGHALIGAAAEAVLAGLSQDGARLDDHGLPLDLRAGAFTLRVWEALRRLPAGQVTTYGALARALGNPGAARAVGRACATNKVALLVPCHRVVPEQGGFAGYRWGERVKRALLTTEGATLPPDRATADRAATAAAGEPAASDEPDAPASGPRMATATGRQR</sequence>
<dbReference type="InterPro" id="IPR018060">
    <property type="entry name" value="HTH_AraC"/>
</dbReference>
<dbReference type="InterPro" id="IPR001497">
    <property type="entry name" value="MethylDNA_cys_MeTrfase_AS"/>
</dbReference>
<keyword evidence="5" id="KW-0010">Activator</keyword>
<evidence type="ECO:0000256" key="6">
    <source>
        <dbReference type="ARBA" id="ARBA00023204"/>
    </source>
</evidence>
<dbReference type="PROSITE" id="PS01124">
    <property type="entry name" value="HTH_ARAC_FAMILY_2"/>
    <property type="match status" value="1"/>
</dbReference>
<dbReference type="Pfam" id="PF01035">
    <property type="entry name" value="DNA_binding_1"/>
    <property type="match status" value="1"/>
</dbReference>
<gene>
    <name evidence="10" type="ORF">GCM10011505_15420</name>
</gene>
<evidence type="ECO:0000256" key="4">
    <source>
        <dbReference type="ARBA" id="ARBA00022763"/>
    </source>
</evidence>
<protein>
    <submittedName>
        <fullName evidence="10">AraC family transcriptional regulator</fullName>
    </submittedName>
</protein>